<keyword evidence="8" id="KW-1185">Reference proteome</keyword>
<evidence type="ECO:0000313" key="6">
    <source>
        <dbReference type="EMBL" id="KAE8264720.1"/>
    </source>
</evidence>
<evidence type="ECO:0000313" key="5">
    <source>
        <dbReference type="EMBL" id="CAD6910397.1"/>
    </source>
</evidence>
<dbReference type="GO" id="GO:0005737">
    <property type="term" value="C:cytoplasm"/>
    <property type="evidence" value="ECO:0007669"/>
    <property type="project" value="TreeGrafter"/>
</dbReference>
<dbReference type="Proteomes" id="UP000077671">
    <property type="component" value="Unassembled WGS sequence"/>
</dbReference>
<name>A0A8T8TSK2_9BASI</name>
<evidence type="ECO:0000256" key="2">
    <source>
        <dbReference type="ARBA" id="ARBA00022679"/>
    </source>
</evidence>
<organism evidence="6 7">
    <name type="scientific">Tilletia caries</name>
    <name type="common">wheat bunt fungus</name>
    <dbReference type="NCBI Taxonomy" id="13290"/>
    <lineage>
        <taxon>Eukaryota</taxon>
        <taxon>Fungi</taxon>
        <taxon>Dikarya</taxon>
        <taxon>Basidiomycota</taxon>
        <taxon>Ustilaginomycotina</taxon>
        <taxon>Exobasidiomycetes</taxon>
        <taxon>Tilletiales</taxon>
        <taxon>Tilletiaceae</taxon>
        <taxon>Tilletia</taxon>
    </lineage>
</organism>
<protein>
    <recommendedName>
        <fullName evidence="4">Ribosomal RNA methyltransferase FtsJ domain-containing protein</fullName>
    </recommendedName>
</protein>
<evidence type="ECO:0000313" key="8">
    <source>
        <dbReference type="Proteomes" id="UP000836402"/>
    </source>
</evidence>
<accession>A0A8T8TSK2</accession>
<keyword evidence="3" id="KW-0949">S-adenosyl-L-methionine</keyword>
<proteinExistence type="predicted"/>
<sequence>MGEKKSTILDLCAAPGSWSQVLARTTSPAQTTLLAVDLQPMAPIPNILQLTADITLPSTAARLRALSPSNQEMDLIICDGAPDIHGLHILDEFLHSFLIRAALSIVLRLLKPGGTFVAKIFSHDARPTLSSSSSLSLRRSLEGRGTGTTSLGLPFRTDDTDAKYSAAHTLQSQLERLFKTVHIVKPASSRPSSAEHFLVCQDFLFRDDGDQRDDHPLDSSLWDSAQGRDCIAACLLEGVDLPPVDGEDESVEEERRRRKALHILLRFAAQGDLKQ</sequence>
<dbReference type="GO" id="GO:0030488">
    <property type="term" value="P:tRNA methylation"/>
    <property type="evidence" value="ECO:0007669"/>
    <property type="project" value="TreeGrafter"/>
</dbReference>
<reference evidence="6" key="2">
    <citation type="journal article" date="2019" name="IMA Fungus">
        <title>Genome sequencing and comparison of five Tilletia species to identify candidate genes for the detection of regulated species infecting wheat.</title>
        <authorList>
            <person name="Nguyen H.D.T."/>
            <person name="Sultana T."/>
            <person name="Kesanakurti P."/>
            <person name="Hambleton S."/>
        </authorList>
    </citation>
    <scope>NUCLEOTIDE SEQUENCE</scope>
    <source>
        <strain evidence="6">DAOMC 238032</strain>
    </source>
</reference>
<dbReference type="Pfam" id="PF01728">
    <property type="entry name" value="FtsJ"/>
    <property type="match status" value="2"/>
</dbReference>
<dbReference type="InterPro" id="IPR050082">
    <property type="entry name" value="RNA_methyltr_RlmE"/>
</dbReference>
<keyword evidence="1" id="KW-0489">Methyltransferase</keyword>
<dbReference type="EMBL" id="CAJHJG010001223">
    <property type="protein sequence ID" value="CAD6910397.1"/>
    <property type="molecule type" value="Genomic_DNA"/>
</dbReference>
<reference evidence="5" key="3">
    <citation type="submission" date="2020-10" db="EMBL/GenBank/DDBJ databases">
        <authorList>
            <person name="Sedaghatjoo S."/>
        </authorList>
    </citation>
    <scope>NUCLEOTIDE SEQUENCE</scope>
    <source>
        <strain evidence="5">AZH3</strain>
    </source>
</reference>
<dbReference type="CDD" id="cd02440">
    <property type="entry name" value="AdoMet_MTases"/>
    <property type="match status" value="1"/>
</dbReference>
<dbReference type="InterPro" id="IPR029063">
    <property type="entry name" value="SAM-dependent_MTases_sf"/>
</dbReference>
<dbReference type="PANTHER" id="PTHR10920">
    <property type="entry name" value="RIBOSOMAL RNA METHYLTRANSFERASE"/>
    <property type="match status" value="1"/>
</dbReference>
<evidence type="ECO:0000259" key="4">
    <source>
        <dbReference type="Pfam" id="PF01728"/>
    </source>
</evidence>
<dbReference type="InterPro" id="IPR002877">
    <property type="entry name" value="RNA_MeTrfase_FtsJ_dom"/>
</dbReference>
<evidence type="ECO:0000256" key="3">
    <source>
        <dbReference type="ARBA" id="ARBA00022691"/>
    </source>
</evidence>
<dbReference type="GO" id="GO:0002181">
    <property type="term" value="P:cytoplasmic translation"/>
    <property type="evidence" value="ECO:0007669"/>
    <property type="project" value="TreeGrafter"/>
</dbReference>
<gene>
    <name evidence="6" type="ORF">A4X03_0g743</name>
    <name evidence="5" type="ORF">JKIAZH3_G6665</name>
</gene>
<dbReference type="PANTHER" id="PTHR10920:SF12">
    <property type="entry name" value="TRNA (CYTIDINE(32)_GUANOSINE(34)-2'-O)-METHYLTRANSFERASE-RELATED"/>
    <property type="match status" value="1"/>
</dbReference>
<feature type="domain" description="Ribosomal RNA methyltransferase FtsJ" evidence="4">
    <location>
        <begin position="4"/>
        <end position="126"/>
    </location>
</feature>
<dbReference type="Gene3D" id="3.40.50.150">
    <property type="entry name" value="Vaccinia Virus protein VP39"/>
    <property type="match status" value="1"/>
</dbReference>
<evidence type="ECO:0000256" key="1">
    <source>
        <dbReference type="ARBA" id="ARBA00022603"/>
    </source>
</evidence>
<dbReference type="GO" id="GO:0008175">
    <property type="term" value="F:tRNA methyltransferase activity"/>
    <property type="evidence" value="ECO:0007669"/>
    <property type="project" value="TreeGrafter"/>
</dbReference>
<dbReference type="Proteomes" id="UP000836402">
    <property type="component" value="Unassembled WGS sequence"/>
</dbReference>
<evidence type="ECO:0000313" key="7">
    <source>
        <dbReference type="Proteomes" id="UP000077671"/>
    </source>
</evidence>
<dbReference type="SUPFAM" id="SSF53335">
    <property type="entry name" value="S-adenosyl-L-methionine-dependent methyltransferases"/>
    <property type="match status" value="1"/>
</dbReference>
<dbReference type="EMBL" id="LWDD02000049">
    <property type="protein sequence ID" value="KAE8264720.1"/>
    <property type="molecule type" value="Genomic_DNA"/>
</dbReference>
<feature type="domain" description="Ribosomal RNA methyltransferase FtsJ" evidence="4">
    <location>
        <begin position="168"/>
        <end position="203"/>
    </location>
</feature>
<comment type="caution">
    <text evidence="6">The sequence shown here is derived from an EMBL/GenBank/DDBJ whole genome shotgun (WGS) entry which is preliminary data.</text>
</comment>
<keyword evidence="2" id="KW-0808">Transferase</keyword>
<reference evidence="6" key="1">
    <citation type="submission" date="2016-04" db="EMBL/GenBank/DDBJ databases">
        <authorList>
            <person name="Nguyen H.D."/>
            <person name="Kesanakurti P."/>
            <person name="Cullis J."/>
            <person name="Levesque C.A."/>
            <person name="Hambleton S."/>
        </authorList>
    </citation>
    <scope>NUCLEOTIDE SEQUENCE</scope>
    <source>
        <strain evidence="6">DAOMC 238032</strain>
    </source>
</reference>
<dbReference type="AlphaFoldDB" id="A0A8T8TSK2"/>